<dbReference type="Proteomes" id="UP000000305">
    <property type="component" value="Unassembled WGS sequence"/>
</dbReference>
<organism evidence="15 16">
    <name type="scientific">Daphnia pulex</name>
    <name type="common">Water flea</name>
    <dbReference type="NCBI Taxonomy" id="6669"/>
    <lineage>
        <taxon>Eukaryota</taxon>
        <taxon>Metazoa</taxon>
        <taxon>Ecdysozoa</taxon>
        <taxon>Arthropoda</taxon>
        <taxon>Crustacea</taxon>
        <taxon>Branchiopoda</taxon>
        <taxon>Diplostraca</taxon>
        <taxon>Cladocera</taxon>
        <taxon>Anomopoda</taxon>
        <taxon>Daphniidae</taxon>
        <taxon>Daphnia</taxon>
    </lineage>
</organism>
<dbReference type="AlphaFoldDB" id="E9HT81"/>
<evidence type="ECO:0000256" key="13">
    <source>
        <dbReference type="SAM" id="MobiDB-lite"/>
    </source>
</evidence>
<evidence type="ECO:0000313" key="15">
    <source>
        <dbReference type="EMBL" id="EFX65045.1"/>
    </source>
</evidence>
<dbReference type="STRING" id="6669.E9HT81"/>
<dbReference type="Gene3D" id="2.60.40.200">
    <property type="entry name" value="Superoxide dismutase, copper/zinc binding domain"/>
    <property type="match status" value="1"/>
</dbReference>
<comment type="cofactor">
    <cofactor evidence="2">
        <name>Cu(2+)</name>
        <dbReference type="ChEBI" id="CHEBI:29036"/>
    </cofactor>
</comment>
<evidence type="ECO:0000256" key="7">
    <source>
        <dbReference type="ARBA" id="ARBA00022862"/>
    </source>
</evidence>
<dbReference type="eggNOG" id="KOG4656">
    <property type="taxonomic scope" value="Eukaryota"/>
</dbReference>
<comment type="similarity">
    <text evidence="10">In the C-terminal section; belongs to the Cu-Zn superoxide dismutase family.</text>
</comment>
<dbReference type="PRINTS" id="PR00068">
    <property type="entry name" value="CUZNDISMTASE"/>
</dbReference>
<dbReference type="InterPro" id="IPR036163">
    <property type="entry name" value="HMA_dom_sf"/>
</dbReference>
<proteinExistence type="inferred from homology"/>
<dbReference type="CDD" id="cd00305">
    <property type="entry name" value="Cu-Zn_Superoxide_Dismutase"/>
    <property type="match status" value="1"/>
</dbReference>
<keyword evidence="7" id="KW-0049">Antioxidant</keyword>
<keyword evidence="9" id="KW-1015">Disulfide bond</keyword>
<dbReference type="KEGG" id="dpx:DAPPUDRAFT_265300"/>
<evidence type="ECO:0000256" key="2">
    <source>
        <dbReference type="ARBA" id="ARBA00001973"/>
    </source>
</evidence>
<dbReference type="GO" id="GO:0005507">
    <property type="term" value="F:copper ion binding"/>
    <property type="evidence" value="ECO:0000318"/>
    <property type="project" value="GO_Central"/>
</dbReference>
<dbReference type="InterPro" id="IPR006121">
    <property type="entry name" value="HMA_dom"/>
</dbReference>
<protein>
    <recommendedName>
        <fullName evidence="12">Extracellular superoxide dismutase [Cu-Zn]</fullName>
        <ecNumber evidence="4">1.15.1.1</ecNumber>
    </recommendedName>
    <alternativeName>
        <fullName evidence="11">Superoxide dismutase copper chaperone</fullName>
    </alternativeName>
</protein>
<evidence type="ECO:0000256" key="5">
    <source>
        <dbReference type="ARBA" id="ARBA00022723"/>
    </source>
</evidence>
<accession>E9HT81</accession>
<dbReference type="SUPFAM" id="SSF55008">
    <property type="entry name" value="HMA, heavy metal-associated domain"/>
    <property type="match status" value="1"/>
</dbReference>
<feature type="domain" description="HMA" evidence="14">
    <location>
        <begin position="3"/>
        <end position="66"/>
    </location>
</feature>
<gene>
    <name evidence="15" type="primary">CCS1</name>
    <name evidence="15" type="ORF">DAPPUDRAFT_265300</name>
</gene>
<keyword evidence="5" id="KW-0479">Metal-binding</keyword>
<dbReference type="InParanoid" id="E9HT81"/>
<dbReference type="Pfam" id="PF00080">
    <property type="entry name" value="Sod_Cu"/>
    <property type="match status" value="1"/>
</dbReference>
<dbReference type="InterPro" id="IPR001424">
    <property type="entry name" value="SOD_Cu_Zn_dom"/>
</dbReference>
<dbReference type="PANTHER" id="PTHR10003">
    <property type="entry name" value="SUPEROXIDE DISMUTASE CU-ZN -RELATED"/>
    <property type="match status" value="1"/>
</dbReference>
<comment type="similarity">
    <text evidence="3">Belongs to the Cu-Zn superoxide dismutase family.</text>
</comment>
<dbReference type="OrthoDB" id="666972at2759"/>
<sequence>MTLTKIEFAVPMVCQSCVDTVSKVLSGAEGVKNFVVDLSQERVVVESSLPIHQLHSLLETSGKRVIVTGVGSKKLASAVAVFGYPVGFSKGHVQGVVRFTEVEEDCIIDGTVDGLKPGLHGFHIYSSGDLSRGCDSIGDHYNPYNAPHGGPDDNIKNRHLGDLGNITSDESGRAAFRIIDKYIKVHDIIGRSLAVTAQADDLGRGSNAESKVDGNAGERGSTATMNKARLEFTPHNRIGCGIIARSAGILENTKRICLCTGRTLWDENGLTAQASTGSAQTTPKLMT</sequence>
<evidence type="ECO:0000256" key="4">
    <source>
        <dbReference type="ARBA" id="ARBA00012682"/>
    </source>
</evidence>
<dbReference type="Gene3D" id="3.30.70.100">
    <property type="match status" value="1"/>
</dbReference>
<reference evidence="15 16" key="1">
    <citation type="journal article" date="2011" name="Science">
        <title>The ecoresponsive genome of Daphnia pulex.</title>
        <authorList>
            <person name="Colbourne J.K."/>
            <person name="Pfrender M.E."/>
            <person name="Gilbert D."/>
            <person name="Thomas W.K."/>
            <person name="Tucker A."/>
            <person name="Oakley T.H."/>
            <person name="Tokishita S."/>
            <person name="Aerts A."/>
            <person name="Arnold G.J."/>
            <person name="Basu M.K."/>
            <person name="Bauer D.J."/>
            <person name="Caceres C.E."/>
            <person name="Carmel L."/>
            <person name="Casola C."/>
            <person name="Choi J.H."/>
            <person name="Detter J.C."/>
            <person name="Dong Q."/>
            <person name="Dusheyko S."/>
            <person name="Eads B.D."/>
            <person name="Frohlich T."/>
            <person name="Geiler-Samerotte K.A."/>
            <person name="Gerlach D."/>
            <person name="Hatcher P."/>
            <person name="Jogdeo S."/>
            <person name="Krijgsveld J."/>
            <person name="Kriventseva E.V."/>
            <person name="Kultz D."/>
            <person name="Laforsch C."/>
            <person name="Lindquist E."/>
            <person name="Lopez J."/>
            <person name="Manak J.R."/>
            <person name="Muller J."/>
            <person name="Pangilinan J."/>
            <person name="Patwardhan R.P."/>
            <person name="Pitluck S."/>
            <person name="Pritham E.J."/>
            <person name="Rechtsteiner A."/>
            <person name="Rho M."/>
            <person name="Rogozin I.B."/>
            <person name="Sakarya O."/>
            <person name="Salamov A."/>
            <person name="Schaack S."/>
            <person name="Shapiro H."/>
            <person name="Shiga Y."/>
            <person name="Skalitzky C."/>
            <person name="Smith Z."/>
            <person name="Souvorov A."/>
            <person name="Sung W."/>
            <person name="Tang Z."/>
            <person name="Tsuchiya D."/>
            <person name="Tu H."/>
            <person name="Vos H."/>
            <person name="Wang M."/>
            <person name="Wolf Y.I."/>
            <person name="Yamagata H."/>
            <person name="Yamada T."/>
            <person name="Ye Y."/>
            <person name="Shaw J.R."/>
            <person name="Andrews J."/>
            <person name="Crease T.J."/>
            <person name="Tang H."/>
            <person name="Lucas S.M."/>
            <person name="Robertson H.M."/>
            <person name="Bork P."/>
            <person name="Koonin E.V."/>
            <person name="Zdobnov E.M."/>
            <person name="Grigoriev I.V."/>
            <person name="Lynch M."/>
            <person name="Boore J.L."/>
        </authorList>
    </citation>
    <scope>NUCLEOTIDE SEQUENCE [LARGE SCALE GENOMIC DNA]</scope>
</reference>
<evidence type="ECO:0000256" key="8">
    <source>
        <dbReference type="ARBA" id="ARBA00023008"/>
    </source>
</evidence>
<dbReference type="OMA" id="KNVWEER"/>
<evidence type="ECO:0000256" key="11">
    <source>
        <dbReference type="ARBA" id="ARBA00032899"/>
    </source>
</evidence>
<dbReference type="SMR" id="E9HT81"/>
<dbReference type="PROSITE" id="PS50846">
    <property type="entry name" value="HMA_2"/>
    <property type="match status" value="1"/>
</dbReference>
<keyword evidence="8" id="KW-0186">Copper</keyword>
<dbReference type="GO" id="GO:0004784">
    <property type="term" value="F:superoxide dismutase activity"/>
    <property type="evidence" value="ECO:0007669"/>
    <property type="project" value="UniProtKB-EC"/>
</dbReference>
<evidence type="ECO:0000256" key="6">
    <source>
        <dbReference type="ARBA" id="ARBA00022833"/>
    </source>
</evidence>
<dbReference type="Pfam" id="PF00403">
    <property type="entry name" value="HMA"/>
    <property type="match status" value="1"/>
</dbReference>
<evidence type="ECO:0000256" key="3">
    <source>
        <dbReference type="ARBA" id="ARBA00010457"/>
    </source>
</evidence>
<dbReference type="CDD" id="cd00371">
    <property type="entry name" value="HMA"/>
    <property type="match status" value="1"/>
</dbReference>
<dbReference type="GO" id="GO:0019430">
    <property type="term" value="P:removal of superoxide radicals"/>
    <property type="evidence" value="ECO:0000318"/>
    <property type="project" value="GO_Central"/>
</dbReference>
<feature type="region of interest" description="Disordered" evidence="13">
    <location>
        <begin position="203"/>
        <end position="224"/>
    </location>
</feature>
<dbReference type="EC" id="1.15.1.1" evidence="4"/>
<keyword evidence="16" id="KW-1185">Reference proteome</keyword>
<dbReference type="FunCoup" id="E9HT81">
    <property type="interactions" value="239"/>
</dbReference>
<name>E9HT81_DAPPU</name>
<keyword evidence="6" id="KW-0862">Zinc</keyword>
<dbReference type="FunFam" id="2.60.40.200:FF:000004">
    <property type="entry name" value="Copper chaperone for superoxide dismutase"/>
    <property type="match status" value="1"/>
</dbReference>
<comment type="cofactor">
    <cofactor evidence="1">
        <name>Zn(2+)</name>
        <dbReference type="ChEBI" id="CHEBI:29105"/>
    </cofactor>
</comment>
<evidence type="ECO:0000256" key="12">
    <source>
        <dbReference type="ARBA" id="ARBA00072705"/>
    </source>
</evidence>
<dbReference type="GO" id="GO:0016532">
    <property type="term" value="F:superoxide dismutase copper chaperone activity"/>
    <property type="evidence" value="ECO:0000318"/>
    <property type="project" value="GO_Central"/>
</dbReference>
<dbReference type="PhylomeDB" id="E9HT81"/>
<evidence type="ECO:0000256" key="1">
    <source>
        <dbReference type="ARBA" id="ARBA00001947"/>
    </source>
</evidence>
<dbReference type="SUPFAM" id="SSF49329">
    <property type="entry name" value="Cu,Zn superoxide dismutase-like"/>
    <property type="match status" value="1"/>
</dbReference>
<evidence type="ECO:0000256" key="9">
    <source>
        <dbReference type="ARBA" id="ARBA00023157"/>
    </source>
</evidence>
<dbReference type="EMBL" id="GL732766">
    <property type="protein sequence ID" value="EFX65045.1"/>
    <property type="molecule type" value="Genomic_DNA"/>
</dbReference>
<evidence type="ECO:0000259" key="14">
    <source>
        <dbReference type="PROSITE" id="PS50846"/>
    </source>
</evidence>
<evidence type="ECO:0000256" key="10">
    <source>
        <dbReference type="ARBA" id="ARBA00025798"/>
    </source>
</evidence>
<dbReference type="HOGENOM" id="CLU_056632_0_2_1"/>
<evidence type="ECO:0000313" key="16">
    <source>
        <dbReference type="Proteomes" id="UP000000305"/>
    </source>
</evidence>
<dbReference type="InterPro" id="IPR036423">
    <property type="entry name" value="SOD-like_Cu/Zn_dom_sf"/>
</dbReference>
<dbReference type="InterPro" id="IPR024134">
    <property type="entry name" value="SOD_Cu/Zn_/chaperone"/>
</dbReference>